<organism evidence="1">
    <name type="scientific">marine sediment metagenome</name>
    <dbReference type="NCBI Taxonomy" id="412755"/>
    <lineage>
        <taxon>unclassified sequences</taxon>
        <taxon>metagenomes</taxon>
        <taxon>ecological metagenomes</taxon>
    </lineage>
</organism>
<reference evidence="1" key="1">
    <citation type="journal article" date="2015" name="Nature">
        <title>Complex archaea that bridge the gap between prokaryotes and eukaryotes.</title>
        <authorList>
            <person name="Spang A."/>
            <person name="Saw J.H."/>
            <person name="Jorgensen S.L."/>
            <person name="Zaremba-Niedzwiedzka K."/>
            <person name="Martijn J."/>
            <person name="Lind A.E."/>
            <person name="van Eijk R."/>
            <person name="Schleper C."/>
            <person name="Guy L."/>
            <person name="Ettema T.J."/>
        </authorList>
    </citation>
    <scope>NUCLEOTIDE SEQUENCE</scope>
</reference>
<comment type="caution">
    <text evidence="1">The sequence shown here is derived from an EMBL/GenBank/DDBJ whole genome shotgun (WGS) entry which is preliminary data.</text>
</comment>
<accession>A0A0F9V9U2</accession>
<name>A0A0F9V9U2_9ZZZZ</name>
<dbReference type="EMBL" id="LAZR01000033">
    <property type="protein sequence ID" value="KKO01936.1"/>
    <property type="molecule type" value="Genomic_DNA"/>
</dbReference>
<gene>
    <name evidence="1" type="ORF">LCGC14_0112910</name>
</gene>
<sequence>MKFSIPLCLLLMTSFGGTADANQEAKLRTSTLIEKCGGYKVLFESVEKDEESKEKFPRTLAIVAERLDQYAGGVVVNITGSQKAELEFPNSKAWGIHSSSALNLVMTTKGEFGIYEVVGRGEAGKHDGSDTIRSFPDFVKDDVHWYVSKEPLMQKKYIRDATSSQNDQDNSALDGTIDIHFVESNNGSVQKFAEHVRATVGTPMLAALDGRALTSIMLTDMDPQKPFKFKPGFVPTYVRAFSSVIAHRVLPIEVKLKELSRSRPEGGVVDCPVTY</sequence>
<protein>
    <submittedName>
        <fullName evidence="1">Uncharacterized protein</fullName>
    </submittedName>
</protein>
<evidence type="ECO:0000313" key="1">
    <source>
        <dbReference type="EMBL" id="KKO01936.1"/>
    </source>
</evidence>
<dbReference type="AlphaFoldDB" id="A0A0F9V9U2"/>
<proteinExistence type="predicted"/>